<feature type="region of interest" description="Disordered" evidence="1">
    <location>
        <begin position="1"/>
        <end position="20"/>
    </location>
</feature>
<dbReference type="CDD" id="cd05289">
    <property type="entry name" value="MDR_like_2"/>
    <property type="match status" value="1"/>
</dbReference>
<dbReference type="InterPro" id="IPR036291">
    <property type="entry name" value="NAD(P)-bd_dom_sf"/>
</dbReference>
<dbReference type="SMART" id="SM00829">
    <property type="entry name" value="PKS_ER"/>
    <property type="match status" value="1"/>
</dbReference>
<dbReference type="Pfam" id="PF08240">
    <property type="entry name" value="ADH_N"/>
    <property type="match status" value="1"/>
</dbReference>
<proteinExistence type="predicted"/>
<dbReference type="GO" id="GO:0016491">
    <property type="term" value="F:oxidoreductase activity"/>
    <property type="evidence" value="ECO:0007669"/>
    <property type="project" value="InterPro"/>
</dbReference>
<comment type="caution">
    <text evidence="3">The sequence shown here is derived from an EMBL/GenBank/DDBJ whole genome shotgun (WGS) entry which is preliminary data.</text>
</comment>
<dbReference type="Pfam" id="PF13602">
    <property type="entry name" value="ADH_zinc_N_2"/>
    <property type="match status" value="1"/>
</dbReference>
<dbReference type="Proteomes" id="UP000562984">
    <property type="component" value="Unassembled WGS sequence"/>
</dbReference>
<dbReference type="InterPro" id="IPR052585">
    <property type="entry name" value="Lipid_raft_assoc_Zn_ADH"/>
</dbReference>
<dbReference type="SUPFAM" id="SSF51735">
    <property type="entry name" value="NAD(P)-binding Rossmann-fold domains"/>
    <property type="match status" value="1"/>
</dbReference>
<dbReference type="InterPro" id="IPR020843">
    <property type="entry name" value="ER"/>
</dbReference>
<dbReference type="InterPro" id="IPR011032">
    <property type="entry name" value="GroES-like_sf"/>
</dbReference>
<dbReference type="InterPro" id="IPR013154">
    <property type="entry name" value="ADH-like_N"/>
</dbReference>
<evidence type="ECO:0000259" key="2">
    <source>
        <dbReference type="SMART" id="SM00829"/>
    </source>
</evidence>
<evidence type="ECO:0000313" key="4">
    <source>
        <dbReference type="Proteomes" id="UP000562984"/>
    </source>
</evidence>
<dbReference type="EMBL" id="JABEND010000002">
    <property type="protein sequence ID" value="NNG35095.1"/>
    <property type="molecule type" value="Genomic_DNA"/>
</dbReference>
<reference evidence="3 4" key="1">
    <citation type="submission" date="2020-05" db="EMBL/GenBank/DDBJ databases">
        <title>Nakamurella sp. DB0629 isolated from air conditioner.</title>
        <authorList>
            <person name="Kim D.H."/>
            <person name="Kim D.-U."/>
        </authorList>
    </citation>
    <scope>NUCLEOTIDE SEQUENCE [LARGE SCALE GENOMIC DNA]</scope>
    <source>
        <strain evidence="3 4">DB0629</strain>
    </source>
</reference>
<organism evidence="3 4">
    <name type="scientific">Nakamurella aerolata</name>
    <dbReference type="NCBI Taxonomy" id="1656892"/>
    <lineage>
        <taxon>Bacteria</taxon>
        <taxon>Bacillati</taxon>
        <taxon>Actinomycetota</taxon>
        <taxon>Actinomycetes</taxon>
        <taxon>Nakamurellales</taxon>
        <taxon>Nakamurellaceae</taxon>
        <taxon>Nakamurella</taxon>
    </lineage>
</organism>
<dbReference type="PANTHER" id="PTHR43482:SF1">
    <property type="entry name" value="PROTEIN AST1-RELATED"/>
    <property type="match status" value="1"/>
</dbReference>
<name>A0A849A3G3_9ACTN</name>
<dbReference type="Gene3D" id="3.40.50.720">
    <property type="entry name" value="NAD(P)-binding Rossmann-like Domain"/>
    <property type="match status" value="1"/>
</dbReference>
<dbReference type="AlphaFoldDB" id="A0A849A3G3"/>
<dbReference type="Gene3D" id="3.90.180.10">
    <property type="entry name" value="Medium-chain alcohol dehydrogenases, catalytic domain"/>
    <property type="match status" value="1"/>
</dbReference>
<dbReference type="SUPFAM" id="SSF50129">
    <property type="entry name" value="GroES-like"/>
    <property type="match status" value="1"/>
</dbReference>
<evidence type="ECO:0000256" key="1">
    <source>
        <dbReference type="SAM" id="MobiDB-lite"/>
    </source>
</evidence>
<evidence type="ECO:0000313" key="3">
    <source>
        <dbReference type="EMBL" id="NNG35095.1"/>
    </source>
</evidence>
<feature type="domain" description="Enoyl reductase (ER)" evidence="2">
    <location>
        <begin position="9"/>
        <end position="295"/>
    </location>
</feature>
<keyword evidence="4" id="KW-1185">Reference proteome</keyword>
<dbReference type="RefSeq" id="WP_171198721.1">
    <property type="nucleotide sequence ID" value="NZ_JABEND010000002.1"/>
</dbReference>
<accession>A0A849A3G3</accession>
<sequence>MKAVVARAGRQYAELEESPEPTPAAGEVLVRVGAAAVNPADLLVEQGVLREPFGLPDVVGDGYDFAGEVAALGAGVTDLAVGDRVAGLAADLSRKPRAHADIVAVPRDSVAPVPRGLELTAAATVPLTALTADQALDDLGDPAGRSLLITGAAGGVGGFAVRLAADRGWQVSALARPTDKDFVIGAGATDLLTTLPRAEFDVVFDAAGLQETALAAVRDGGRFHGVMPVAVPTSERGIETSAVLVQPDAARLAELLELVADGRLTVRIAGTVPLKDFRTAYDALASGGQRGRWLLRP</sequence>
<gene>
    <name evidence="3" type="ORF">HKD39_05080</name>
</gene>
<protein>
    <submittedName>
        <fullName evidence="3">NADP-dependent oxidoreductase</fullName>
    </submittedName>
</protein>
<dbReference type="PANTHER" id="PTHR43482">
    <property type="entry name" value="PROTEIN AST1-RELATED"/>
    <property type="match status" value="1"/>
</dbReference>